<dbReference type="EnsemblMetazoa" id="HelroT158644">
    <property type="protein sequence ID" value="HelroP158644"/>
    <property type="gene ID" value="HelroG158644"/>
</dbReference>
<dbReference type="HOGENOM" id="CLU_1760761_0_0_1"/>
<dbReference type="KEGG" id="hro:HELRODRAFT_158644"/>
<proteinExistence type="predicted"/>
<dbReference type="RefSeq" id="XP_009008900.1">
    <property type="nucleotide sequence ID" value="XM_009010652.1"/>
</dbReference>
<dbReference type="InParanoid" id="T1EN27"/>
<dbReference type="EMBL" id="AMQM01000097">
    <property type="status" value="NOT_ANNOTATED_CDS"/>
    <property type="molecule type" value="Genomic_DNA"/>
</dbReference>
<gene>
    <name evidence="2" type="primary">20197977</name>
    <name evidence="1" type="ORF">HELRODRAFT_158644</name>
</gene>
<reference evidence="1 3" key="2">
    <citation type="journal article" date="2013" name="Nature">
        <title>Insights into bilaterian evolution from three spiralian genomes.</title>
        <authorList>
            <person name="Simakov O."/>
            <person name="Marletaz F."/>
            <person name="Cho S.J."/>
            <person name="Edsinger-Gonzales E."/>
            <person name="Havlak P."/>
            <person name="Hellsten U."/>
            <person name="Kuo D.H."/>
            <person name="Larsson T."/>
            <person name="Lv J."/>
            <person name="Arendt D."/>
            <person name="Savage R."/>
            <person name="Osoegawa K."/>
            <person name="de Jong P."/>
            <person name="Grimwood J."/>
            <person name="Chapman J.A."/>
            <person name="Shapiro H."/>
            <person name="Aerts A."/>
            <person name="Otillar R.P."/>
            <person name="Terry A.Y."/>
            <person name="Boore J.L."/>
            <person name="Grigoriev I.V."/>
            <person name="Lindberg D.R."/>
            <person name="Seaver E.C."/>
            <person name="Weisblat D.A."/>
            <person name="Putnam N.H."/>
            <person name="Rokhsar D.S."/>
        </authorList>
    </citation>
    <scope>NUCLEOTIDE SEQUENCE</scope>
</reference>
<dbReference type="Proteomes" id="UP000015101">
    <property type="component" value="Unassembled WGS sequence"/>
</dbReference>
<organism evidence="2 3">
    <name type="scientific">Helobdella robusta</name>
    <name type="common">Californian leech</name>
    <dbReference type="NCBI Taxonomy" id="6412"/>
    <lineage>
        <taxon>Eukaryota</taxon>
        <taxon>Metazoa</taxon>
        <taxon>Spiralia</taxon>
        <taxon>Lophotrochozoa</taxon>
        <taxon>Annelida</taxon>
        <taxon>Clitellata</taxon>
        <taxon>Hirudinea</taxon>
        <taxon>Rhynchobdellida</taxon>
        <taxon>Glossiphoniidae</taxon>
        <taxon>Helobdella</taxon>
    </lineage>
</organism>
<reference evidence="3" key="1">
    <citation type="submission" date="2012-12" db="EMBL/GenBank/DDBJ databases">
        <authorList>
            <person name="Hellsten U."/>
            <person name="Grimwood J."/>
            <person name="Chapman J.A."/>
            <person name="Shapiro H."/>
            <person name="Aerts A."/>
            <person name="Otillar R.P."/>
            <person name="Terry A.Y."/>
            <person name="Boore J.L."/>
            <person name="Simakov O."/>
            <person name="Marletaz F."/>
            <person name="Cho S.-J."/>
            <person name="Edsinger-Gonzales E."/>
            <person name="Havlak P."/>
            <person name="Kuo D.-H."/>
            <person name="Larsson T."/>
            <person name="Lv J."/>
            <person name="Arendt D."/>
            <person name="Savage R."/>
            <person name="Osoegawa K."/>
            <person name="de Jong P."/>
            <person name="Lindberg D.R."/>
            <person name="Seaver E.C."/>
            <person name="Weisblat D.A."/>
            <person name="Putnam N.H."/>
            <person name="Grigoriev I.V."/>
            <person name="Rokhsar D.S."/>
        </authorList>
    </citation>
    <scope>NUCLEOTIDE SEQUENCE</scope>
</reference>
<name>T1EN27_HELRO</name>
<dbReference type="EMBL" id="KB095811">
    <property type="protein sequence ID" value="ESO12180.1"/>
    <property type="molecule type" value="Genomic_DNA"/>
</dbReference>
<dbReference type="OrthoDB" id="8038048at2759"/>
<evidence type="ECO:0000313" key="3">
    <source>
        <dbReference type="Proteomes" id="UP000015101"/>
    </source>
</evidence>
<reference evidence="2" key="3">
    <citation type="submission" date="2015-06" db="UniProtKB">
        <authorList>
            <consortium name="EnsemblMetazoa"/>
        </authorList>
    </citation>
    <scope>IDENTIFICATION</scope>
</reference>
<sequence>MAAHSDLYPDMFSSVNTVMDNALRSSNIIDVSEMKDMLYSNSKLRQLEDVDPDINVFNGISLDCYLILPENVSTFDLIAVTETWLTSVTADLVSLPGYNIVCRNNRGGGVVIDSGYKKYVQGFLDTFVLFECLPFKIIDVVKNIKNSI</sequence>
<evidence type="ECO:0000313" key="2">
    <source>
        <dbReference type="EnsemblMetazoa" id="HelroP158644"/>
    </source>
</evidence>
<protein>
    <submittedName>
        <fullName evidence="1 2">Uncharacterized protein</fullName>
    </submittedName>
</protein>
<evidence type="ECO:0000313" key="1">
    <source>
        <dbReference type="EMBL" id="ESO12180.1"/>
    </source>
</evidence>
<dbReference type="GeneID" id="20197977"/>
<keyword evidence="3" id="KW-1185">Reference proteome</keyword>
<dbReference type="AlphaFoldDB" id="T1EN27"/>
<accession>T1EN27</accession>
<dbReference type="CTD" id="20197977"/>